<dbReference type="PROSITE" id="PS50850">
    <property type="entry name" value="MFS"/>
    <property type="match status" value="1"/>
</dbReference>
<keyword evidence="4 6" id="KW-1133">Transmembrane helix</keyword>
<dbReference type="GO" id="GO:0005886">
    <property type="term" value="C:plasma membrane"/>
    <property type="evidence" value="ECO:0007669"/>
    <property type="project" value="TreeGrafter"/>
</dbReference>
<feature type="transmembrane region" description="Helical" evidence="6">
    <location>
        <begin position="113"/>
        <end position="134"/>
    </location>
</feature>
<feature type="transmembrane region" description="Helical" evidence="6">
    <location>
        <begin position="58"/>
        <end position="76"/>
    </location>
</feature>
<keyword evidence="5 6" id="KW-0472">Membrane</keyword>
<comment type="subcellular location">
    <subcellularLocation>
        <location evidence="1">Membrane</location>
        <topology evidence="1">Multi-pass membrane protein</topology>
    </subcellularLocation>
</comment>
<evidence type="ECO:0000256" key="3">
    <source>
        <dbReference type="ARBA" id="ARBA00022692"/>
    </source>
</evidence>
<dbReference type="AlphaFoldDB" id="A0A317EEU2"/>
<dbReference type="InterPro" id="IPR011701">
    <property type="entry name" value="MFS"/>
</dbReference>
<evidence type="ECO:0000256" key="1">
    <source>
        <dbReference type="ARBA" id="ARBA00004141"/>
    </source>
</evidence>
<comment type="caution">
    <text evidence="8">The sequence shown here is derived from an EMBL/GenBank/DDBJ whole genome shotgun (WGS) entry which is preliminary data.</text>
</comment>
<sequence>MNPQDAGTGGSFRPALGFREFVAIVAFTMSLGALSMDSMLPAFGQMRTAFGLADPNEMQLTVVVFMAGFGVAQLLYGPLSDNWGRRPALMLGLGIFTLGSLMAIAAPSFEVLIAARLVQGIGAAATRIITTAITRDRFEGAEMARVMALIMMVFIVVPVFAPSIGSLILLAGGWRLVFAGMLAVGLVVALWFHLRMPETLHPEYRMPLSARRIGAAALRCIRTRQSFAAATSTGLLYGCLMAYIASAEQIFAGPVYGLGPLFPVVFGLIAALMGGASFTNSRLVRRLGIRRLLHTGQCGFVACALVMVGLALGFDGRPPLVAFCLVLTACLFLFSLTMPNFNALAMSPLGDIAGTASSLIGFYTTIGGAMLGGLVARFFDGTVIPLSLGFLVLGGASLAVTLWAEGGRLFGDAPAAPH</sequence>
<feature type="transmembrane region" description="Helical" evidence="6">
    <location>
        <begin position="21"/>
        <end position="43"/>
    </location>
</feature>
<dbReference type="InterPro" id="IPR020846">
    <property type="entry name" value="MFS_dom"/>
</dbReference>
<dbReference type="SUPFAM" id="SSF103473">
    <property type="entry name" value="MFS general substrate transporter"/>
    <property type="match status" value="1"/>
</dbReference>
<dbReference type="GO" id="GO:0022857">
    <property type="term" value="F:transmembrane transporter activity"/>
    <property type="evidence" value="ECO:0007669"/>
    <property type="project" value="InterPro"/>
</dbReference>
<evidence type="ECO:0000313" key="8">
    <source>
        <dbReference type="EMBL" id="PWR23893.1"/>
    </source>
</evidence>
<feature type="transmembrane region" description="Helical" evidence="6">
    <location>
        <begin position="382"/>
        <end position="404"/>
    </location>
</feature>
<evidence type="ECO:0000256" key="5">
    <source>
        <dbReference type="ARBA" id="ARBA00023136"/>
    </source>
</evidence>
<feature type="domain" description="Major facilitator superfamily (MFS) profile" evidence="7">
    <location>
        <begin position="21"/>
        <end position="407"/>
    </location>
</feature>
<keyword evidence="3 6" id="KW-0812">Transmembrane</keyword>
<feature type="transmembrane region" description="Helical" evidence="6">
    <location>
        <begin position="353"/>
        <end position="376"/>
    </location>
</feature>
<feature type="transmembrane region" description="Helical" evidence="6">
    <location>
        <begin position="292"/>
        <end position="314"/>
    </location>
</feature>
<dbReference type="RefSeq" id="WP_109919924.1">
    <property type="nucleotide sequence ID" value="NZ_QGLF01000001.1"/>
</dbReference>
<keyword evidence="2" id="KW-0813">Transport</keyword>
<organism evidence="8 9">
    <name type="scientific">Zavarzinia compransoris</name>
    <dbReference type="NCBI Taxonomy" id="1264899"/>
    <lineage>
        <taxon>Bacteria</taxon>
        <taxon>Pseudomonadati</taxon>
        <taxon>Pseudomonadota</taxon>
        <taxon>Alphaproteobacteria</taxon>
        <taxon>Rhodospirillales</taxon>
        <taxon>Zavarziniaceae</taxon>
        <taxon>Zavarzinia</taxon>
    </lineage>
</organism>
<dbReference type="OrthoDB" id="9800416at2"/>
<evidence type="ECO:0000256" key="2">
    <source>
        <dbReference type="ARBA" id="ARBA00022448"/>
    </source>
</evidence>
<reference evidence="9" key="1">
    <citation type="submission" date="2018-05" db="EMBL/GenBank/DDBJ databases">
        <title>Zavarzinia sp. HR-AS.</title>
        <authorList>
            <person name="Lee Y."/>
            <person name="Jeon C.O."/>
        </authorList>
    </citation>
    <scope>NUCLEOTIDE SEQUENCE [LARGE SCALE GENOMIC DNA]</scope>
    <source>
        <strain evidence="9">DSM 1231</strain>
    </source>
</reference>
<feature type="transmembrane region" description="Helical" evidence="6">
    <location>
        <begin position="227"/>
        <end position="246"/>
    </location>
</feature>
<dbReference type="InterPro" id="IPR036259">
    <property type="entry name" value="MFS_trans_sf"/>
</dbReference>
<evidence type="ECO:0000256" key="6">
    <source>
        <dbReference type="SAM" id="Phobius"/>
    </source>
</evidence>
<evidence type="ECO:0000259" key="7">
    <source>
        <dbReference type="PROSITE" id="PS50850"/>
    </source>
</evidence>
<accession>A0A317EEU2</accession>
<gene>
    <name evidence="8" type="ORF">DKG75_04910</name>
</gene>
<dbReference type="Pfam" id="PF07690">
    <property type="entry name" value="MFS_1"/>
    <property type="match status" value="1"/>
</dbReference>
<dbReference type="PANTHER" id="PTHR23502:SF132">
    <property type="entry name" value="POLYAMINE TRANSPORTER 2-RELATED"/>
    <property type="match status" value="1"/>
</dbReference>
<protein>
    <submittedName>
        <fullName evidence="8">MFS transporter</fullName>
    </submittedName>
</protein>
<proteinExistence type="predicted"/>
<evidence type="ECO:0000256" key="4">
    <source>
        <dbReference type="ARBA" id="ARBA00022989"/>
    </source>
</evidence>
<dbReference type="EMBL" id="QGLF01000001">
    <property type="protein sequence ID" value="PWR23893.1"/>
    <property type="molecule type" value="Genomic_DNA"/>
</dbReference>
<dbReference type="CDD" id="cd17320">
    <property type="entry name" value="MFS_MdfA_MDR_like"/>
    <property type="match status" value="1"/>
</dbReference>
<dbReference type="Proteomes" id="UP000246077">
    <property type="component" value="Unassembled WGS sequence"/>
</dbReference>
<keyword evidence="9" id="KW-1185">Reference proteome</keyword>
<dbReference type="Gene3D" id="1.20.1720.10">
    <property type="entry name" value="Multidrug resistance protein D"/>
    <property type="match status" value="1"/>
</dbReference>
<feature type="transmembrane region" description="Helical" evidence="6">
    <location>
        <begin position="176"/>
        <end position="194"/>
    </location>
</feature>
<dbReference type="PANTHER" id="PTHR23502">
    <property type="entry name" value="MAJOR FACILITATOR SUPERFAMILY"/>
    <property type="match status" value="1"/>
</dbReference>
<name>A0A317EEU2_9PROT</name>
<feature type="transmembrane region" description="Helical" evidence="6">
    <location>
        <begin position="146"/>
        <end position="170"/>
    </location>
</feature>
<feature type="transmembrane region" description="Helical" evidence="6">
    <location>
        <begin position="88"/>
        <end position="107"/>
    </location>
</feature>
<feature type="transmembrane region" description="Helical" evidence="6">
    <location>
        <begin position="258"/>
        <end position="280"/>
    </location>
</feature>
<evidence type="ECO:0000313" key="9">
    <source>
        <dbReference type="Proteomes" id="UP000246077"/>
    </source>
</evidence>
<feature type="transmembrane region" description="Helical" evidence="6">
    <location>
        <begin position="320"/>
        <end position="341"/>
    </location>
</feature>